<sequence length="1923" mass="208498">MRPSTPALAVDSTTDMNYDLQVSPRTSLSSNINLPTTIIPAPAPLQPSLRLLFSLLPQRHRLLLLLPAILSSLIAGGIAPFMTYVVGQTFSAFARYPLSNPSAEDKSRLLHAVGLTSLELVGLAVGALLLSSITSCLWIWTGERNVLALRRRVYEAVTRKDMVWFDAKMGAESDEQGQGPLGAAGLMAKFTRETDDVRAASSLALGQLIQYLTTTITCLVLAFTRSWSLTLVILSAVPLLILIQALSQATASPLLHTERTLAAHAAALVERASASIATVKAFNAQAFETAAANAVFRSMSAAGRRLNAVWGATSALGQFTTLAMFVQGFWFGAKLVREQSVDAGAVMAVFWACLIATSNLQMCIPQLIVLAKGKESARALLEVAGGAGDEQPPAYDEAVPFTAGASASAPPYSFATKKSRVLRKIRPATCAGEFVFQNVTFSYPARQGSSASSTSPDSTSPTEPPPPTLQDVSLFLPAAETTFIVGASGSGKSTVAALLLRLYTPPPGHGSVCLDERDVRFVDEAWLRARVMGVGQGYGSDVVFEGMSVAENIAVAVEGPRPAQGEVEAACRAALLHEFVMGLPEGYETVLSAGGQGQGGVCLSGGQRQRLAIARAQLRNPDVLVLDEATSALDATSRLLVFAALRAARQHRTTVVITHDLSQIEPGDFVYVMKDGRVVENGYRADLERPVSKYDSFYSNQGEDQDQEETTTGEFRKMLDVQLGLGGCLPAVELANTATAAPAPAYDDEEDTVEEDDGGDRFRPQTLLRPITLGNCNWMLDAVAELAAVVPRDRERAPVPPPAPIVDESPRKRRPSSIHIHVDVDVKMPERAGAGREREFDRRSLQFTPSSPVFPTHVKNHNQLYVYGRSRARVEEEDEDMEEEKKFAGDKMAMTRSGGVVLERRGVGKRGERLRWDGLQDKTNNNNTDLTTELDTTNNNMNMNTVPAFWATVRTAWPTLPYKPLFLLGLLLCALSGAMTPVFSFLLSRLLFEVSTGARDTGLINRIGGAVLGVAALDGALIGAKYFVMETAALEWVTALRRRAFAGVVRQDKGWFERPAGAPARLVQVLVKDAEDARNLVAVVAGQCVVVVCMLGVGLLWAMVLGWELTLVGLAVAPVFAGVMAGQTVLVAGCELRNKRAREEVARGYYEAVVNVRAIRAMAFGGVFREKFERAAERALQTGVRGAFVEGCTYGVASGLIYLAEALLFYVGAVLIVKGRYTYLQMVQVLNLVVFTVTIGSQLMAFTQRIAKSIQATSDFNHLLELSSSTPSDSTGTLRPTIDASTTSITFTNVQFAYPARPDVPVLRNVNLTIHPGESVAIVGASGSGKSTLAALLQRLYEPASGSITLGGTPLSCIDAAHLRDHVAVVSQHPHLFDASVAENIRYGSSVEMAPDAAVRAAAEAANVHEFVMGLPHGYDTHVGENAGLLSGGQAQRLQIARALVRPSPVLVLDECTSALDPENQRAVMEAVRKVKEEGGRTTVMVTHKLQVMRMCDRIVVLSEGEVGEQGTYEELVARKGLFATLASGGEVTIALMNLWYGRAKGGRPLSFSLSHYQKTVTGNIGAEIVTALVPFSRRLSHLYLNVSRLDDLAPFLTQKLPFQPTSPREMSPIPLLQKIEICTQYRSSNECSDDVFRCAPALRDATFNMSSDFCADLFPSFPWNKLTRLTVSYAITAHVFSNLILECRCLIHASFKVDLEFEPDEQQVRRQNLPVVVAPNLLSLRLRIYGQHQVYILIENTMRRLVFPSMRNLDLMADYENVQISLSSAIRPLQIDSAGGSIPLTRLVLPLAHQAEDALDVLQDPTNGTPAPALPSLAACVLVVDVRTLAPKLVSILRAWTGNPERRRVLEAVTVYSPASHHMRIDPAAAVAFRELRERLGPWKETDKDGCVVTAEFGMVLRTQSVLRCFILTGNERDWFEE</sequence>
<dbReference type="InterPro" id="IPR017871">
    <property type="entry name" value="ABC_transporter-like_CS"/>
</dbReference>
<evidence type="ECO:0000256" key="1">
    <source>
        <dbReference type="ARBA" id="ARBA00004141"/>
    </source>
</evidence>
<name>A0A9P7GPE2_9AGAR</name>
<evidence type="ECO:0000256" key="5">
    <source>
        <dbReference type="ARBA" id="ARBA00022840"/>
    </source>
</evidence>
<feature type="transmembrane region" description="Helical" evidence="9">
    <location>
        <begin position="229"/>
        <end position="246"/>
    </location>
</feature>
<dbReference type="InterPro" id="IPR011527">
    <property type="entry name" value="ABC1_TM_dom"/>
</dbReference>
<dbReference type="InterPro" id="IPR003593">
    <property type="entry name" value="AAA+_ATPase"/>
</dbReference>
<dbReference type="InterPro" id="IPR039421">
    <property type="entry name" value="Type_1_exporter"/>
</dbReference>
<dbReference type="PROSITE" id="PS50893">
    <property type="entry name" value="ABC_TRANSPORTER_2"/>
    <property type="match status" value="2"/>
</dbReference>
<evidence type="ECO:0000259" key="11">
    <source>
        <dbReference type="PROSITE" id="PS50929"/>
    </source>
</evidence>
<dbReference type="PROSITE" id="PS00211">
    <property type="entry name" value="ABC_TRANSPORTER_1"/>
    <property type="match status" value="1"/>
</dbReference>
<organism evidence="12 13">
    <name type="scientific">Sphagnurus paluster</name>
    <dbReference type="NCBI Taxonomy" id="117069"/>
    <lineage>
        <taxon>Eukaryota</taxon>
        <taxon>Fungi</taxon>
        <taxon>Dikarya</taxon>
        <taxon>Basidiomycota</taxon>
        <taxon>Agaricomycotina</taxon>
        <taxon>Agaricomycetes</taxon>
        <taxon>Agaricomycetidae</taxon>
        <taxon>Agaricales</taxon>
        <taxon>Tricholomatineae</taxon>
        <taxon>Lyophyllaceae</taxon>
        <taxon>Sphagnurus</taxon>
    </lineage>
</organism>
<evidence type="ECO:0000256" key="9">
    <source>
        <dbReference type="SAM" id="Phobius"/>
    </source>
</evidence>
<keyword evidence="7 9" id="KW-0472">Membrane</keyword>
<feature type="transmembrane region" description="Helical" evidence="9">
    <location>
        <begin position="62"/>
        <end position="86"/>
    </location>
</feature>
<feature type="compositionally biased region" description="Low complexity" evidence="8">
    <location>
        <begin position="449"/>
        <end position="461"/>
    </location>
</feature>
<reference evidence="12" key="1">
    <citation type="submission" date="2021-02" db="EMBL/GenBank/DDBJ databases">
        <authorList>
            <person name="Nieuwenhuis M."/>
            <person name="Van De Peppel L.J.J."/>
        </authorList>
    </citation>
    <scope>NUCLEOTIDE SEQUENCE</scope>
    <source>
        <strain evidence="12">D49</strain>
    </source>
</reference>
<feature type="transmembrane region" description="Helical" evidence="9">
    <location>
        <begin position="1007"/>
        <end position="1028"/>
    </location>
</feature>
<evidence type="ECO:0000256" key="2">
    <source>
        <dbReference type="ARBA" id="ARBA00005580"/>
    </source>
</evidence>
<dbReference type="CDD" id="cd18578">
    <property type="entry name" value="ABC_6TM_Pgp_ABCB1_D2_like"/>
    <property type="match status" value="1"/>
</dbReference>
<feature type="transmembrane region" description="Helical" evidence="9">
    <location>
        <begin position="120"/>
        <end position="141"/>
    </location>
</feature>
<comment type="subcellular location">
    <subcellularLocation>
        <location evidence="1">Membrane</location>
        <topology evidence="1">Multi-pass membrane protein</topology>
    </subcellularLocation>
</comment>
<protein>
    <recommendedName>
        <fullName evidence="14">P-loop containing nucleoside triphosphate hydrolase protein</fullName>
    </recommendedName>
</protein>
<evidence type="ECO:0000256" key="6">
    <source>
        <dbReference type="ARBA" id="ARBA00022989"/>
    </source>
</evidence>
<feature type="transmembrane region" description="Helical" evidence="9">
    <location>
        <begin position="1194"/>
        <end position="1217"/>
    </location>
</feature>
<proteinExistence type="inferred from homology"/>
<feature type="region of interest" description="Disordered" evidence="8">
    <location>
        <begin position="795"/>
        <end position="815"/>
    </location>
</feature>
<dbReference type="OrthoDB" id="6500128at2759"/>
<keyword evidence="4" id="KW-0547">Nucleotide-binding</keyword>
<dbReference type="Gene3D" id="1.20.1560.10">
    <property type="entry name" value="ABC transporter type 1, transmembrane domain"/>
    <property type="match status" value="2"/>
</dbReference>
<dbReference type="Pfam" id="PF00664">
    <property type="entry name" value="ABC_membrane"/>
    <property type="match status" value="2"/>
</dbReference>
<feature type="domain" description="ABC transmembrane type-1" evidence="11">
    <location>
        <begin position="68"/>
        <end position="372"/>
    </location>
</feature>
<evidence type="ECO:0000256" key="8">
    <source>
        <dbReference type="SAM" id="MobiDB-lite"/>
    </source>
</evidence>
<dbReference type="SMART" id="SM00382">
    <property type="entry name" value="AAA"/>
    <property type="match status" value="2"/>
</dbReference>
<dbReference type="GO" id="GO:0016887">
    <property type="term" value="F:ATP hydrolysis activity"/>
    <property type="evidence" value="ECO:0007669"/>
    <property type="project" value="InterPro"/>
</dbReference>
<dbReference type="GO" id="GO:0005524">
    <property type="term" value="F:ATP binding"/>
    <property type="evidence" value="ECO:0007669"/>
    <property type="project" value="UniProtKB-KW"/>
</dbReference>
<keyword evidence="6 9" id="KW-1133">Transmembrane helix</keyword>
<dbReference type="SUPFAM" id="SSF52540">
    <property type="entry name" value="P-loop containing nucleoside triphosphate hydrolases"/>
    <property type="match status" value="2"/>
</dbReference>
<evidence type="ECO:0000313" key="12">
    <source>
        <dbReference type="EMBL" id="KAG5651025.1"/>
    </source>
</evidence>
<keyword evidence="5" id="KW-0067">ATP-binding</keyword>
<gene>
    <name evidence="12" type="ORF">H0H81_010171</name>
</gene>
<dbReference type="PANTHER" id="PTHR43394:SF1">
    <property type="entry name" value="ATP-BINDING CASSETTE SUB-FAMILY B MEMBER 10, MITOCHONDRIAL"/>
    <property type="match status" value="1"/>
</dbReference>
<dbReference type="Pfam" id="PF00005">
    <property type="entry name" value="ABC_tran"/>
    <property type="match status" value="2"/>
</dbReference>
<evidence type="ECO:0000256" key="3">
    <source>
        <dbReference type="ARBA" id="ARBA00022692"/>
    </source>
</evidence>
<evidence type="ECO:0008006" key="14">
    <source>
        <dbReference type="Google" id="ProtNLM"/>
    </source>
</evidence>
<evidence type="ECO:0000256" key="4">
    <source>
        <dbReference type="ARBA" id="ARBA00022741"/>
    </source>
</evidence>
<dbReference type="Proteomes" id="UP000717328">
    <property type="component" value="Unassembled WGS sequence"/>
</dbReference>
<evidence type="ECO:0000313" key="13">
    <source>
        <dbReference type="Proteomes" id="UP000717328"/>
    </source>
</evidence>
<feature type="transmembrane region" description="Helical" evidence="9">
    <location>
        <begin position="1080"/>
        <end position="1103"/>
    </location>
</feature>
<feature type="compositionally biased region" description="Acidic residues" evidence="8">
    <location>
        <begin position="746"/>
        <end position="758"/>
    </location>
</feature>
<dbReference type="EMBL" id="JABCKI010000314">
    <property type="protein sequence ID" value="KAG5651025.1"/>
    <property type="molecule type" value="Genomic_DNA"/>
</dbReference>
<feature type="transmembrane region" description="Helical" evidence="9">
    <location>
        <begin position="965"/>
        <end position="987"/>
    </location>
</feature>
<feature type="transmembrane region" description="Helical" evidence="9">
    <location>
        <begin position="199"/>
        <end position="223"/>
    </location>
</feature>
<evidence type="ECO:0000256" key="7">
    <source>
        <dbReference type="ARBA" id="ARBA00023136"/>
    </source>
</evidence>
<dbReference type="PANTHER" id="PTHR43394">
    <property type="entry name" value="ATP-DEPENDENT PERMEASE MDL1, MITOCHONDRIAL"/>
    <property type="match status" value="1"/>
</dbReference>
<feature type="domain" description="ABC transporter" evidence="10">
    <location>
        <begin position="434"/>
        <end position="700"/>
    </location>
</feature>
<feature type="transmembrane region" description="Helical" evidence="9">
    <location>
        <begin position="308"/>
        <end position="331"/>
    </location>
</feature>
<dbReference type="InterPro" id="IPR036640">
    <property type="entry name" value="ABC1_TM_sf"/>
</dbReference>
<feature type="transmembrane region" description="Helical" evidence="9">
    <location>
        <begin position="1223"/>
        <end position="1246"/>
    </location>
</feature>
<comment type="caution">
    <text evidence="12">The sequence shown here is derived from an EMBL/GenBank/DDBJ whole genome shotgun (WGS) entry which is preliminary data.</text>
</comment>
<dbReference type="InterPro" id="IPR027417">
    <property type="entry name" value="P-loop_NTPase"/>
</dbReference>
<dbReference type="CDD" id="cd18577">
    <property type="entry name" value="ABC_6TM_Pgp_ABCB1_D1_like"/>
    <property type="match status" value="1"/>
</dbReference>
<dbReference type="Gene3D" id="3.40.50.300">
    <property type="entry name" value="P-loop containing nucleotide triphosphate hydrolases"/>
    <property type="match status" value="2"/>
</dbReference>
<evidence type="ECO:0000259" key="10">
    <source>
        <dbReference type="PROSITE" id="PS50893"/>
    </source>
</evidence>
<comment type="similarity">
    <text evidence="2">Belongs to the ABC transporter superfamily. ABCB family. Mitochondrial peptide exporter (TC 3.A.1.212) subfamily.</text>
</comment>
<dbReference type="FunFam" id="3.40.50.300:FF:000218">
    <property type="entry name" value="Multidrug ABC transporter ATP-binding protein"/>
    <property type="match status" value="1"/>
</dbReference>
<feature type="domain" description="ABC transmembrane type-1" evidence="11">
    <location>
        <begin position="967"/>
        <end position="1252"/>
    </location>
</feature>
<keyword evidence="13" id="KW-1185">Reference proteome</keyword>
<feature type="domain" description="ABC transporter" evidence="10">
    <location>
        <begin position="1289"/>
        <end position="1529"/>
    </location>
</feature>
<accession>A0A9P7GPE2</accession>
<feature type="region of interest" description="Disordered" evidence="8">
    <location>
        <begin position="740"/>
        <end position="763"/>
    </location>
</feature>
<reference evidence="12" key="2">
    <citation type="submission" date="2021-10" db="EMBL/GenBank/DDBJ databases">
        <title>Phylogenomics reveals ancestral predisposition of the termite-cultivated fungus Termitomyces towards a domesticated lifestyle.</title>
        <authorList>
            <person name="Auxier B."/>
            <person name="Grum-Grzhimaylo A."/>
            <person name="Cardenas M.E."/>
            <person name="Lodge J.D."/>
            <person name="Laessoe T."/>
            <person name="Pedersen O."/>
            <person name="Smith M.E."/>
            <person name="Kuyper T.W."/>
            <person name="Franco-Molano E.A."/>
            <person name="Baroni T.J."/>
            <person name="Aanen D.K."/>
        </authorList>
    </citation>
    <scope>NUCLEOTIDE SEQUENCE</scope>
    <source>
        <strain evidence="12">D49</strain>
    </source>
</reference>
<feature type="transmembrane region" description="Helical" evidence="9">
    <location>
        <begin position="1109"/>
        <end position="1132"/>
    </location>
</feature>
<feature type="region of interest" description="Disordered" evidence="8">
    <location>
        <begin position="447"/>
        <end position="470"/>
    </location>
</feature>
<keyword evidence="3 9" id="KW-0812">Transmembrane</keyword>
<dbReference type="SUPFAM" id="SSF90123">
    <property type="entry name" value="ABC transporter transmembrane region"/>
    <property type="match status" value="2"/>
</dbReference>
<dbReference type="PROSITE" id="PS50929">
    <property type="entry name" value="ABC_TM1F"/>
    <property type="match status" value="2"/>
</dbReference>
<dbReference type="GO" id="GO:0015421">
    <property type="term" value="F:ABC-type oligopeptide transporter activity"/>
    <property type="evidence" value="ECO:0007669"/>
    <property type="project" value="TreeGrafter"/>
</dbReference>
<dbReference type="InterPro" id="IPR003439">
    <property type="entry name" value="ABC_transporter-like_ATP-bd"/>
</dbReference>
<dbReference type="GO" id="GO:0016020">
    <property type="term" value="C:membrane"/>
    <property type="evidence" value="ECO:0007669"/>
    <property type="project" value="UniProtKB-SubCell"/>
</dbReference>